<organism evidence="1 2">
    <name type="scientific">Portunus trituberculatus</name>
    <name type="common">Swimming crab</name>
    <name type="synonym">Neptunus trituberculatus</name>
    <dbReference type="NCBI Taxonomy" id="210409"/>
    <lineage>
        <taxon>Eukaryota</taxon>
        <taxon>Metazoa</taxon>
        <taxon>Ecdysozoa</taxon>
        <taxon>Arthropoda</taxon>
        <taxon>Crustacea</taxon>
        <taxon>Multicrustacea</taxon>
        <taxon>Malacostraca</taxon>
        <taxon>Eumalacostraca</taxon>
        <taxon>Eucarida</taxon>
        <taxon>Decapoda</taxon>
        <taxon>Pleocyemata</taxon>
        <taxon>Brachyura</taxon>
        <taxon>Eubrachyura</taxon>
        <taxon>Portunoidea</taxon>
        <taxon>Portunidae</taxon>
        <taxon>Portuninae</taxon>
        <taxon>Portunus</taxon>
    </lineage>
</organism>
<dbReference type="AlphaFoldDB" id="A0A5B7HR04"/>
<dbReference type="EMBL" id="VSRR010037380">
    <property type="protein sequence ID" value="MPC73722.1"/>
    <property type="molecule type" value="Genomic_DNA"/>
</dbReference>
<dbReference type="Proteomes" id="UP000324222">
    <property type="component" value="Unassembled WGS sequence"/>
</dbReference>
<protein>
    <submittedName>
        <fullName evidence="1">Uncharacterized protein</fullName>
    </submittedName>
</protein>
<name>A0A5B7HR04_PORTR</name>
<accession>A0A5B7HR04</accession>
<proteinExistence type="predicted"/>
<keyword evidence="2" id="KW-1185">Reference proteome</keyword>
<gene>
    <name evidence="1" type="ORF">E2C01_068059</name>
</gene>
<reference evidence="1 2" key="1">
    <citation type="submission" date="2019-05" db="EMBL/GenBank/DDBJ databases">
        <title>Another draft genome of Portunus trituberculatus and its Hox gene families provides insights of decapod evolution.</title>
        <authorList>
            <person name="Jeong J.-H."/>
            <person name="Song I."/>
            <person name="Kim S."/>
            <person name="Choi T."/>
            <person name="Kim D."/>
            <person name="Ryu S."/>
            <person name="Kim W."/>
        </authorList>
    </citation>
    <scope>NUCLEOTIDE SEQUENCE [LARGE SCALE GENOMIC DNA]</scope>
    <source>
        <tissue evidence="1">Muscle</tissue>
    </source>
</reference>
<evidence type="ECO:0000313" key="2">
    <source>
        <dbReference type="Proteomes" id="UP000324222"/>
    </source>
</evidence>
<sequence>MPKISIKLNHHKYSILTSNNTLRRGEQSSESGSCLIERRFA</sequence>
<evidence type="ECO:0000313" key="1">
    <source>
        <dbReference type="EMBL" id="MPC73722.1"/>
    </source>
</evidence>
<comment type="caution">
    <text evidence="1">The sequence shown here is derived from an EMBL/GenBank/DDBJ whole genome shotgun (WGS) entry which is preliminary data.</text>
</comment>